<feature type="region of interest" description="Disordered" evidence="2">
    <location>
        <begin position="1"/>
        <end position="50"/>
    </location>
</feature>
<evidence type="ECO:0000259" key="4">
    <source>
        <dbReference type="PROSITE" id="PS51204"/>
    </source>
</evidence>
<dbReference type="EMBL" id="JANCYU010000048">
    <property type="protein sequence ID" value="KAK4527107.1"/>
    <property type="molecule type" value="Genomic_DNA"/>
</dbReference>
<evidence type="ECO:0000256" key="2">
    <source>
        <dbReference type="SAM" id="MobiDB-lite"/>
    </source>
</evidence>
<feature type="compositionally biased region" description="Basic and acidic residues" evidence="2">
    <location>
        <begin position="1"/>
        <end position="25"/>
    </location>
</feature>
<dbReference type="GO" id="GO:0006325">
    <property type="term" value="P:chromatin organization"/>
    <property type="evidence" value="ECO:0007669"/>
    <property type="project" value="UniProtKB-KW"/>
</dbReference>
<evidence type="ECO:0000256" key="1">
    <source>
        <dbReference type="ARBA" id="ARBA00022853"/>
    </source>
</evidence>
<feature type="region of interest" description="Disordered" evidence="2">
    <location>
        <begin position="1671"/>
        <end position="1756"/>
    </location>
</feature>
<feature type="region of interest" description="Disordered" evidence="2">
    <location>
        <begin position="1596"/>
        <end position="1627"/>
    </location>
</feature>
<feature type="compositionally biased region" description="Polar residues" evidence="2">
    <location>
        <begin position="1367"/>
        <end position="1378"/>
    </location>
</feature>
<keyword evidence="6" id="KW-1185">Reference proteome</keyword>
<feature type="domain" description="HSA" evidence="4">
    <location>
        <begin position="209"/>
        <end position="289"/>
    </location>
</feature>
<reference evidence="5 6" key="1">
    <citation type="submission" date="2022-07" db="EMBL/GenBank/DDBJ databases">
        <title>Genome-wide signatures of adaptation to extreme environments.</title>
        <authorList>
            <person name="Cho C.H."/>
            <person name="Yoon H.S."/>
        </authorList>
    </citation>
    <scope>NUCLEOTIDE SEQUENCE [LARGE SCALE GENOMIC DNA]</scope>
    <source>
        <strain evidence="5 6">108.79 E11</strain>
    </source>
</reference>
<evidence type="ECO:0000313" key="6">
    <source>
        <dbReference type="Proteomes" id="UP001300502"/>
    </source>
</evidence>
<dbReference type="PROSITE" id="PS51204">
    <property type="entry name" value="HSA"/>
    <property type="match status" value="1"/>
</dbReference>
<dbReference type="Gene3D" id="3.40.50.10810">
    <property type="entry name" value="Tandem AAA-ATPase domain"/>
    <property type="match status" value="1"/>
</dbReference>
<gene>
    <name evidence="5" type="ORF">GAYE_SCF35G5029</name>
</gene>
<dbReference type="Gene3D" id="3.40.50.300">
    <property type="entry name" value="P-loop containing nucleotide triphosphate hydrolases"/>
    <property type="match status" value="2"/>
</dbReference>
<keyword evidence="1" id="KW-0156">Chromatin regulator</keyword>
<dbReference type="PROSITE" id="PS50090">
    <property type="entry name" value="MYB_LIKE"/>
    <property type="match status" value="1"/>
</dbReference>
<sequence>MSEVSRSKEDKLVRKRKSSSERELSGTDVESTGGRSANTSPTLRSRNMKQFEHRNLVEKEKEDIHSVQEQQTLSGDVERARQRVLEKLKDIRRRAVASRDEHRRQLLVIERQVSASTAALLRAKTMREAKKKLPEFEQMQKTETNLFHCRNFQVSSKQFPVSFSSAPALPASYIYGQSDPPQTLAYEENVLKLARGIVKKNTDLAMLRLPKQPEPPRAKVLWDYLLDEVVWLAIDFREERKHKIFLAKKLADECMFRSLNSLCNEEERRARANTVASLVAKYWIQLRNLYLSGSKDMEKSVTDVEGQQLKKKLEMLDDMKSDARCLNEENVRLGGDEDVCEMTEAHTLLSDSVVPTEEQRDEEMSALFDSVNSMSSSVDPAEYLTSAGHNATSEGEATDEIMNSDKTVEKMSYDAVSGGDVAEKNSCVDFGFFKKSLESFLDKLGFMSGNEIPSNLVERVSNFNGSLKEFQLQTVQWLASCYKRKWNALLADDGNCGKTVSVIAFLKWLADQTTNMDPCLVICPISELEHFEKECRRWLPESQILTIDNMSEGFLNGGDSHLSRSERLVMCLCSYDHLKKVASSLNQRKWHCLVLKDEHSLRNLEKETLKELENLETRFRTVLTDNYEECSFRDLWGYLQLLMPKVLPPELRNVDTSFIEGLSSKYLRPMKNKLEKVIKPRTLRRKKEVLQPFFPKKTEQVLACSLSRRQRKIYDEFISSNKLLSNLDLYPCDNLPTMLQTLTRLCNHAELVEPTVSSSPFFLPCIQFRVPKETTEIYDMQKFSYESNFFLIRKSLSLLHFELYSFGNKERNFEESQTSGSNFLSGEEEWQDAFRFLVNYNSSFQDSASSERKILCESTSCLNILERSAEHLVEPLIGNSSISSPLVLSRIFGLTSRNPLNTFSFCSDLLAVSEMQIVCRPFSMLDFRIKKALAETPVMNHPHKRQRDDLNLLGITSLQSTFEPEGFSSYWLSYDLETNSGKLTCLRFLLESLKKQNRRCIVVVDNMEVLDILEYFMRINKFAYFRLDSTLPLQRRYMVAMNFCQNLELLCCIMNVDAFVSSLKFPGVDTLVYFEHRLDSKDAQVDQTICNLSQDIPVHIYHMVSTGTIEEKLLSKRSEIMKCSLSSSQRETNEERRRIVSELLSGNENIESGSTGNSSSRGPAKSSSFVVSSSSVEELSLELYFNSLVDNETKEKKQIDSLFSVCEMDPILDNTEISLENTESFSGLQSYCFHILDRIRSEAYAPMKLAKFKSYTETSRQGMTDPFAENLLQRELFYTRMMDEDSLSSYSRAVDNSNSDLKIYLPLHDGGKEEMTMSTVVDKTAAVGIESAEDAAFFPYAYSRLSRTSDATRLQKAKLQEEKILEQNGQNSSVSKGTDSWEGNCRTGTMSPLTNKQLQSHERKNRTGRRSFLDGSEENFLQWTADEDRELIRAVKSCYQNFMIIKYWLRWTTFSLCRLKRPRTENECKVRFESFSDSNEGATLDATDKSSIETHLLKRHLSVLLSTFQEKYKQGSGNVTSNDQGYTQMESHPSYGKLAKSVLGESTTVMPDAISFPKVINEEWKPGYKTTDHRAQQPFIRRTPLFSRVGFQSSGSALSNQGTLRHFRQRPQRSEIHGRNLRGPSNSMGTWPYEQSSQLLNAKSLARTRTSTAMTSSNFSMRPTILTKLMRKQSQQSRNWSTDTKLSFESGTNYQNDGNLATSKHSQGVGRLSVRGDAPSAASSLSRFKRQADDELQTSTNTLKRSRKSLRLDETG</sequence>
<dbReference type="InterPro" id="IPR001005">
    <property type="entry name" value="SANT/Myb"/>
</dbReference>
<dbReference type="InterPro" id="IPR000330">
    <property type="entry name" value="SNF2_N"/>
</dbReference>
<organism evidence="5 6">
    <name type="scientific">Galdieria yellowstonensis</name>
    <dbReference type="NCBI Taxonomy" id="3028027"/>
    <lineage>
        <taxon>Eukaryota</taxon>
        <taxon>Rhodophyta</taxon>
        <taxon>Bangiophyceae</taxon>
        <taxon>Galdieriales</taxon>
        <taxon>Galdieriaceae</taxon>
        <taxon>Galdieria</taxon>
    </lineage>
</organism>
<dbReference type="Pfam" id="PF00176">
    <property type="entry name" value="SNF2-rel_dom"/>
    <property type="match status" value="1"/>
</dbReference>
<accession>A0AAV9II53</accession>
<dbReference type="PANTHER" id="PTHR10799">
    <property type="entry name" value="SNF2/RAD54 HELICASE FAMILY"/>
    <property type="match status" value="1"/>
</dbReference>
<dbReference type="SMART" id="SM00573">
    <property type="entry name" value="HSA"/>
    <property type="match status" value="1"/>
</dbReference>
<dbReference type="InterPro" id="IPR014012">
    <property type="entry name" value="HSA_dom"/>
</dbReference>
<feature type="compositionally biased region" description="Polar residues" evidence="2">
    <location>
        <begin position="1672"/>
        <end position="1706"/>
    </location>
</feature>
<comment type="caution">
    <text evidence="5">The sequence shown here is derived from an EMBL/GenBank/DDBJ whole genome shotgun (WGS) entry which is preliminary data.</text>
</comment>
<dbReference type="InterPro" id="IPR027417">
    <property type="entry name" value="P-loop_NTPase"/>
</dbReference>
<dbReference type="GO" id="GO:0005524">
    <property type="term" value="F:ATP binding"/>
    <property type="evidence" value="ECO:0007669"/>
    <property type="project" value="InterPro"/>
</dbReference>
<dbReference type="InterPro" id="IPR038718">
    <property type="entry name" value="SNF2-like_sf"/>
</dbReference>
<dbReference type="Pfam" id="PF07529">
    <property type="entry name" value="HSA"/>
    <property type="match status" value="1"/>
</dbReference>
<feature type="region of interest" description="Disordered" evidence="2">
    <location>
        <begin position="1365"/>
        <end position="1411"/>
    </location>
</feature>
<evidence type="ECO:0008006" key="7">
    <source>
        <dbReference type="Google" id="ProtNLM"/>
    </source>
</evidence>
<dbReference type="SUPFAM" id="SSF52540">
    <property type="entry name" value="P-loop containing nucleoside triphosphate hydrolases"/>
    <property type="match status" value="2"/>
</dbReference>
<evidence type="ECO:0000313" key="5">
    <source>
        <dbReference type="EMBL" id="KAK4527107.1"/>
    </source>
</evidence>
<protein>
    <recommendedName>
        <fullName evidence="7">Myb-like domain-containing protein</fullName>
    </recommendedName>
</protein>
<evidence type="ECO:0000259" key="3">
    <source>
        <dbReference type="PROSITE" id="PS50090"/>
    </source>
</evidence>
<dbReference type="CDD" id="cd00167">
    <property type="entry name" value="SANT"/>
    <property type="match status" value="1"/>
</dbReference>
<dbReference type="Proteomes" id="UP001300502">
    <property type="component" value="Unassembled WGS sequence"/>
</dbReference>
<feature type="compositionally biased region" description="Polar residues" evidence="2">
    <location>
        <begin position="1386"/>
        <end position="1398"/>
    </location>
</feature>
<proteinExistence type="predicted"/>
<feature type="compositionally biased region" description="Polar residues" evidence="2">
    <location>
        <begin position="28"/>
        <end position="45"/>
    </location>
</feature>
<name>A0AAV9II53_9RHOD</name>
<feature type="domain" description="Myb-like" evidence="3">
    <location>
        <begin position="1423"/>
        <end position="1476"/>
    </location>
</feature>